<name>A0ACA9NXG9_9GLOM</name>
<comment type="caution">
    <text evidence="1">The sequence shown here is derived from an EMBL/GenBank/DDBJ whole genome shotgun (WGS) entry which is preliminary data.</text>
</comment>
<reference evidence="1" key="1">
    <citation type="submission" date="2021-06" db="EMBL/GenBank/DDBJ databases">
        <authorList>
            <person name="Kallberg Y."/>
            <person name="Tangrot J."/>
            <person name="Rosling A."/>
        </authorList>
    </citation>
    <scope>NUCLEOTIDE SEQUENCE</scope>
    <source>
        <strain evidence="1">AU212A</strain>
    </source>
</reference>
<feature type="non-terminal residue" evidence="1">
    <location>
        <position position="63"/>
    </location>
</feature>
<sequence>REMPGKGGHLQIASNSYVVKDIDANNDGKTSLVFTHATGFHKELWNPIIKILHERRDQWNGGD</sequence>
<accession>A0ACA9NXG9</accession>
<gene>
    <name evidence="1" type="ORF">SCALOS_LOCUS9787</name>
</gene>
<keyword evidence="2" id="KW-1185">Reference proteome</keyword>
<feature type="non-terminal residue" evidence="1">
    <location>
        <position position="1"/>
    </location>
</feature>
<protein>
    <submittedName>
        <fullName evidence="1">11127_t:CDS:1</fullName>
    </submittedName>
</protein>
<evidence type="ECO:0000313" key="2">
    <source>
        <dbReference type="Proteomes" id="UP000789860"/>
    </source>
</evidence>
<dbReference type="Proteomes" id="UP000789860">
    <property type="component" value="Unassembled WGS sequence"/>
</dbReference>
<evidence type="ECO:0000313" key="1">
    <source>
        <dbReference type="EMBL" id="CAG8682428.1"/>
    </source>
</evidence>
<proteinExistence type="predicted"/>
<dbReference type="EMBL" id="CAJVPM010032376">
    <property type="protein sequence ID" value="CAG8682428.1"/>
    <property type="molecule type" value="Genomic_DNA"/>
</dbReference>
<organism evidence="1 2">
    <name type="scientific">Scutellospora calospora</name>
    <dbReference type="NCBI Taxonomy" id="85575"/>
    <lineage>
        <taxon>Eukaryota</taxon>
        <taxon>Fungi</taxon>
        <taxon>Fungi incertae sedis</taxon>
        <taxon>Mucoromycota</taxon>
        <taxon>Glomeromycotina</taxon>
        <taxon>Glomeromycetes</taxon>
        <taxon>Diversisporales</taxon>
        <taxon>Gigasporaceae</taxon>
        <taxon>Scutellospora</taxon>
    </lineage>
</organism>